<comment type="similarity">
    <text evidence="1">Belongs to the N(4)/N(6)-methyltransferase family.</text>
</comment>
<dbReference type="KEGG" id="taf:THA_2000"/>
<evidence type="ECO:0000256" key="3">
    <source>
        <dbReference type="ARBA" id="ARBA00022679"/>
    </source>
</evidence>
<sequence length="879" mass="105818">MNRYEKEFYETLNDLFIGEEIEGKSGYVNLMKIKSTYYTKIVQPELEELINKELEINGIEDFREELFEKLYTFFKRYFSESGSIYYTYTPWSERIYERVYDPEKDVILFWKTHMLYYVKTEKNYKSVEIKIKGINGEEIKFYFDVSELEHKKANEKKEIMFEFKEIDKDKKIVLRCIYSERGRKTKIDEIIRQAKVEYKDITTEDVEKAIRIFNKQSEVDYFINKDAEKFLKEQLDMYVYQYMFDSENVWSMKRIKEIQVFKKIANKIIEFIAQFENELVKIWNKPKFVFNSNYVITIDRIVEKEGGYEVLEKILNHENIEQQIEEWKELGIVDEGFKKEEIYQQEQSNLFSQRGKINEKYKYLPIDTKYFKDIEIEILELFDDIDEELDGWLIKSENYQALNTILPKFKEKVQTIYIDPPFNLDSSDQFMYRTNYKDANWATLLENRIKLAKEWLNEKGSIFVRCDYNGNWIVRPLMDEIFGKENFKNEIIINRKRQSIGTPNKFEVENEYLYFYSKSENYLRKDIYKKRSLVNFKWAGFLKQEERNPPQRIFFGKVLYPPKGQHFSLIQEKVDKLLKEHFLRLKCKKCGAIYYWDDEETKENFKNKILINKKDVFKYLDIKPETNVYGVKKVDKCLNCGQDDWKVEYLTSDEVKVTDNWKDIPSYSDYFKFSTENSEILLKRIIESTSNDGNLIIDFFLGSGTTTAVAHKLRRKWIGIELGDHFWSVVLPRMKKVLAYDKSGISKEKDVRELYNEKNAGGFFKYYELEQYEEVLRNTKYEHGDLSLQPSPGKDVFNEYIFMRSPKFVETVLRREGNEYKVDLSKLYPEKKIDIVETLSNVLGKKIKKISKESFELEDIGEIRYDNIPVEYIKPLIWW</sequence>
<dbReference type="REBASE" id="19388">
    <property type="entry name" value="M.TafTCORF2000P"/>
</dbReference>
<dbReference type="AlphaFoldDB" id="B7IEJ4"/>
<evidence type="ECO:0000259" key="4">
    <source>
        <dbReference type="Pfam" id="PF01555"/>
    </source>
</evidence>
<reference evidence="5 6" key="1">
    <citation type="journal article" date="2009" name="J. Bacteriol.">
        <title>The genome of Thermosipho africanus TCF52B: lateral genetic connections to the Firmicutes and Archaea.</title>
        <authorList>
            <person name="Nesboe C.L."/>
            <person name="Bapteste E."/>
            <person name="Curtis B."/>
            <person name="Dahle H."/>
            <person name="Lopez P."/>
            <person name="Macleod D."/>
            <person name="Dlutek M."/>
            <person name="Bowman S."/>
            <person name="Zhaxybayeva O."/>
            <person name="Birkeland N.-K."/>
            <person name="Doolittle W.F."/>
        </authorList>
    </citation>
    <scope>NUCLEOTIDE SEQUENCE [LARGE SCALE GENOMIC DNA]</scope>
    <source>
        <strain evidence="5 6">TCF52B</strain>
    </source>
</reference>
<dbReference type="GO" id="GO:0032259">
    <property type="term" value="P:methylation"/>
    <property type="evidence" value="ECO:0007669"/>
    <property type="project" value="UniProtKB-KW"/>
</dbReference>
<dbReference type="STRING" id="484019.THA_2000"/>
<dbReference type="PROSITE" id="PS00092">
    <property type="entry name" value="N6_MTASE"/>
    <property type="match status" value="1"/>
</dbReference>
<dbReference type="Gene3D" id="3.40.50.150">
    <property type="entry name" value="Vaccinia Virus protein VP39"/>
    <property type="match status" value="1"/>
</dbReference>
<dbReference type="HOGENOM" id="CLU_013151_1_0_0"/>
<organism evidence="5 6">
    <name type="scientific">Thermosipho africanus (strain TCF52B)</name>
    <dbReference type="NCBI Taxonomy" id="484019"/>
    <lineage>
        <taxon>Bacteria</taxon>
        <taxon>Thermotogati</taxon>
        <taxon>Thermotogota</taxon>
        <taxon>Thermotogae</taxon>
        <taxon>Thermotogales</taxon>
        <taxon>Fervidobacteriaceae</taxon>
        <taxon>Thermosipho</taxon>
    </lineage>
</organism>
<feature type="domain" description="DNA methylase N-4/N-6" evidence="4">
    <location>
        <begin position="413"/>
        <end position="726"/>
    </location>
</feature>
<dbReference type="OrthoDB" id="9800801at2"/>
<dbReference type="Proteomes" id="UP000002453">
    <property type="component" value="Chromosome"/>
</dbReference>
<accession>B7IEJ4</accession>
<dbReference type="InterPro" id="IPR002941">
    <property type="entry name" value="DNA_methylase_N4/N6"/>
</dbReference>
<dbReference type="eggNOG" id="COG2189">
    <property type="taxonomic scope" value="Bacteria"/>
</dbReference>
<keyword evidence="6" id="KW-1185">Reference proteome</keyword>
<dbReference type="InterPro" id="IPR002052">
    <property type="entry name" value="DNA_methylase_N6_adenine_CS"/>
</dbReference>
<keyword evidence="3" id="KW-0808">Transferase</keyword>
<dbReference type="GO" id="GO:0008170">
    <property type="term" value="F:N-methyltransferase activity"/>
    <property type="evidence" value="ECO:0007669"/>
    <property type="project" value="InterPro"/>
</dbReference>
<protein>
    <submittedName>
        <fullName evidence="5">Modification methylase, type III R/M system</fullName>
    </submittedName>
</protein>
<name>B7IEJ4_THEAB</name>
<proteinExistence type="inferred from homology"/>
<dbReference type="RefSeq" id="WP_012580537.1">
    <property type="nucleotide sequence ID" value="NC_011653.1"/>
</dbReference>
<dbReference type="InterPro" id="IPR029063">
    <property type="entry name" value="SAM-dependent_MTases_sf"/>
</dbReference>
<gene>
    <name evidence="5" type="ordered locus">THA_2000</name>
</gene>
<dbReference type="InterPro" id="IPR001091">
    <property type="entry name" value="RM_Methyltransferase"/>
</dbReference>
<dbReference type="Pfam" id="PF01555">
    <property type="entry name" value="N6_N4_Mtase"/>
    <property type="match status" value="1"/>
</dbReference>
<evidence type="ECO:0000256" key="1">
    <source>
        <dbReference type="ARBA" id="ARBA00006594"/>
    </source>
</evidence>
<dbReference type="EMBL" id="CP001185">
    <property type="protein sequence ID" value="ACJ76421.1"/>
    <property type="molecule type" value="Genomic_DNA"/>
</dbReference>
<evidence type="ECO:0000313" key="6">
    <source>
        <dbReference type="Proteomes" id="UP000002453"/>
    </source>
</evidence>
<evidence type="ECO:0000256" key="2">
    <source>
        <dbReference type="ARBA" id="ARBA00022603"/>
    </source>
</evidence>
<evidence type="ECO:0000313" key="5">
    <source>
        <dbReference type="EMBL" id="ACJ76421.1"/>
    </source>
</evidence>
<dbReference type="PRINTS" id="PR00508">
    <property type="entry name" value="S21N4MTFRASE"/>
</dbReference>
<dbReference type="GO" id="GO:0003677">
    <property type="term" value="F:DNA binding"/>
    <property type="evidence" value="ECO:0007669"/>
    <property type="project" value="InterPro"/>
</dbReference>
<dbReference type="SUPFAM" id="SSF53335">
    <property type="entry name" value="S-adenosyl-L-methionine-dependent methyltransferases"/>
    <property type="match status" value="1"/>
</dbReference>
<keyword evidence="2 5" id="KW-0489">Methyltransferase</keyword>